<reference evidence="2 3" key="1">
    <citation type="journal article" date="2019" name="Sci. Rep.">
        <title>Orb-weaving spider Araneus ventricosus genome elucidates the spidroin gene catalogue.</title>
        <authorList>
            <person name="Kono N."/>
            <person name="Nakamura H."/>
            <person name="Ohtoshi R."/>
            <person name="Moran D.A.P."/>
            <person name="Shinohara A."/>
            <person name="Yoshida Y."/>
            <person name="Fujiwara M."/>
            <person name="Mori M."/>
            <person name="Tomita M."/>
            <person name="Arakawa K."/>
        </authorList>
    </citation>
    <scope>NUCLEOTIDE SEQUENCE [LARGE SCALE GENOMIC DNA]</scope>
</reference>
<evidence type="ECO:0000313" key="2">
    <source>
        <dbReference type="EMBL" id="GBM97594.1"/>
    </source>
</evidence>
<feature type="region of interest" description="Disordered" evidence="1">
    <location>
        <begin position="149"/>
        <end position="170"/>
    </location>
</feature>
<name>A0A4Y2K5W0_ARAVE</name>
<keyword evidence="3" id="KW-1185">Reference proteome</keyword>
<protein>
    <submittedName>
        <fullName evidence="2">Uncharacterized protein</fullName>
    </submittedName>
</protein>
<accession>A0A4Y2K5W0</accession>
<evidence type="ECO:0000313" key="3">
    <source>
        <dbReference type="Proteomes" id="UP000499080"/>
    </source>
</evidence>
<gene>
    <name evidence="2" type="ORF">AVEN_141928_1</name>
</gene>
<dbReference type="EMBL" id="BGPR01113285">
    <property type="protein sequence ID" value="GBM97594.1"/>
    <property type="molecule type" value="Genomic_DNA"/>
</dbReference>
<sequence length="170" mass="18633">MGYEVLLNDQTFYFGNISCRIYLSSLNDKGCPPGHFEVSLSSIIALGKQLRKPAIILAALSCTLSNLLDLRGHLIDLIAILRTGRINAMSLQFLTFVLLTALEDLRWGMLVKSRPRSWRVPGSKSTIPSVTAVNNRAWCALNPSDPEPPAGVVGKFEEEYGSSGSSRHLT</sequence>
<proteinExistence type="predicted"/>
<organism evidence="2 3">
    <name type="scientific">Araneus ventricosus</name>
    <name type="common">Orbweaver spider</name>
    <name type="synonym">Epeira ventricosa</name>
    <dbReference type="NCBI Taxonomy" id="182803"/>
    <lineage>
        <taxon>Eukaryota</taxon>
        <taxon>Metazoa</taxon>
        <taxon>Ecdysozoa</taxon>
        <taxon>Arthropoda</taxon>
        <taxon>Chelicerata</taxon>
        <taxon>Arachnida</taxon>
        <taxon>Araneae</taxon>
        <taxon>Araneomorphae</taxon>
        <taxon>Entelegynae</taxon>
        <taxon>Araneoidea</taxon>
        <taxon>Araneidae</taxon>
        <taxon>Araneus</taxon>
    </lineage>
</organism>
<dbReference type="Proteomes" id="UP000499080">
    <property type="component" value="Unassembled WGS sequence"/>
</dbReference>
<evidence type="ECO:0000256" key="1">
    <source>
        <dbReference type="SAM" id="MobiDB-lite"/>
    </source>
</evidence>
<comment type="caution">
    <text evidence="2">The sequence shown here is derived from an EMBL/GenBank/DDBJ whole genome shotgun (WGS) entry which is preliminary data.</text>
</comment>
<dbReference type="AlphaFoldDB" id="A0A4Y2K5W0"/>